<dbReference type="Gene3D" id="2.30.40.10">
    <property type="entry name" value="Urease, subunit C, domain 1"/>
    <property type="match status" value="1"/>
</dbReference>
<dbReference type="OrthoDB" id="194468at2759"/>
<keyword evidence="4" id="KW-1185">Reference proteome</keyword>
<evidence type="ECO:0000313" key="3">
    <source>
        <dbReference type="EMBL" id="KAF7547580.1"/>
    </source>
</evidence>
<feature type="domain" description="Amidohydrolase-related" evidence="2">
    <location>
        <begin position="284"/>
        <end position="435"/>
    </location>
</feature>
<dbReference type="InterPro" id="IPR032466">
    <property type="entry name" value="Metal_Hydrolase"/>
</dbReference>
<dbReference type="PANTHER" id="PTHR43794:SF11">
    <property type="entry name" value="AMIDOHYDROLASE-RELATED DOMAIN-CONTAINING PROTEIN"/>
    <property type="match status" value="1"/>
</dbReference>
<evidence type="ECO:0000256" key="1">
    <source>
        <dbReference type="ARBA" id="ARBA00022801"/>
    </source>
</evidence>
<name>A0A9P5HCU6_9HYPO</name>
<dbReference type="EMBL" id="JAANBB010000174">
    <property type="protein sequence ID" value="KAF7547580.1"/>
    <property type="molecule type" value="Genomic_DNA"/>
</dbReference>
<dbReference type="Pfam" id="PF01979">
    <property type="entry name" value="Amidohydro_1"/>
    <property type="match status" value="1"/>
</dbReference>
<keyword evidence="1" id="KW-0378">Hydrolase</keyword>
<dbReference type="SUPFAM" id="SSF51338">
    <property type="entry name" value="Composite domain of metallo-dependent hydrolases"/>
    <property type="match status" value="1"/>
</dbReference>
<dbReference type="GO" id="GO:0016810">
    <property type="term" value="F:hydrolase activity, acting on carbon-nitrogen (but not peptide) bonds"/>
    <property type="evidence" value="ECO:0007669"/>
    <property type="project" value="InterPro"/>
</dbReference>
<dbReference type="AlphaFoldDB" id="A0A9P5HCU6"/>
<evidence type="ECO:0000313" key="4">
    <source>
        <dbReference type="Proteomes" id="UP000722485"/>
    </source>
</evidence>
<protein>
    <recommendedName>
        <fullName evidence="2">Amidohydrolase-related domain-containing protein</fullName>
    </recommendedName>
</protein>
<evidence type="ECO:0000259" key="2">
    <source>
        <dbReference type="Pfam" id="PF01979"/>
    </source>
</evidence>
<accession>A0A9P5HCU6</accession>
<dbReference type="InterPro" id="IPR011059">
    <property type="entry name" value="Metal-dep_hydrolase_composite"/>
</dbReference>
<proteinExistence type="predicted"/>
<dbReference type="SUPFAM" id="SSF51556">
    <property type="entry name" value="Metallo-dependent hydrolases"/>
    <property type="match status" value="1"/>
</dbReference>
<gene>
    <name evidence="3" type="ORF">G7Z17_g7625</name>
</gene>
<organism evidence="3 4">
    <name type="scientific">Cylindrodendrum hubeiense</name>
    <dbReference type="NCBI Taxonomy" id="595255"/>
    <lineage>
        <taxon>Eukaryota</taxon>
        <taxon>Fungi</taxon>
        <taxon>Dikarya</taxon>
        <taxon>Ascomycota</taxon>
        <taxon>Pezizomycotina</taxon>
        <taxon>Sordariomycetes</taxon>
        <taxon>Hypocreomycetidae</taxon>
        <taxon>Hypocreales</taxon>
        <taxon>Nectriaceae</taxon>
        <taxon>Cylindrodendrum</taxon>
    </lineage>
</organism>
<comment type="caution">
    <text evidence="3">The sequence shown here is derived from an EMBL/GenBank/DDBJ whole genome shotgun (WGS) entry which is preliminary data.</text>
</comment>
<reference evidence="3" key="1">
    <citation type="submission" date="2020-03" db="EMBL/GenBank/DDBJ databases">
        <title>Draft Genome Sequence of Cylindrodendrum hubeiense.</title>
        <authorList>
            <person name="Buettner E."/>
            <person name="Kellner H."/>
        </authorList>
    </citation>
    <scope>NUCLEOTIDE SEQUENCE</scope>
    <source>
        <strain evidence="3">IHI 201604</strain>
    </source>
</reference>
<sequence>MPPPFSRRGSVSRRPIFISAVLMFLGIFLYFRTADLDADADVEGGCKVLAIGDSGDIFLRGTLLTAGGPVEDGCVVIQSGKIARVHHTSAACQPDRHTTIIECRDSVISPGFINTHEHIEYSTVNPLHSTGELYGHRHDWRLGLRGHTIQATAVNGSMLDAIKWGELRHLFSGTTSIVGGHMAQGLVRNLDFVHGLEDSLGETAATWAVFPLDDVDGIIRTGDCDYGPKAIDRQKAMNFHRYIAHVAEGVDVAARNEFQCLSSEGYDVVPLPEGGGVSTDIMSPKFVLVHALGLSESDFDLVAARKAMVVWSPRSNIFLYGKTIDTPYLLRAGITVALGTDWLPSGSATMGREAKCAFSATKLSYDHVLESKTLWEMMTINAAKVAGFDHALGSLEVGKLADIVVFSGKRLEDPYATAVYGREENIQLVMRGGKMLVGGSSLQMLTSRHCEHVTFGPVHKIVCVEDELGMSFSSFEAALGGVYPAVLPGVPHNEPSCEPSR</sequence>
<dbReference type="InterPro" id="IPR050287">
    <property type="entry name" value="MTA/SAH_deaminase"/>
</dbReference>
<dbReference type="Proteomes" id="UP000722485">
    <property type="component" value="Unassembled WGS sequence"/>
</dbReference>
<dbReference type="InterPro" id="IPR006680">
    <property type="entry name" value="Amidohydro-rel"/>
</dbReference>
<dbReference type="PANTHER" id="PTHR43794">
    <property type="entry name" value="AMINOHYDROLASE SSNA-RELATED"/>
    <property type="match status" value="1"/>
</dbReference>
<dbReference type="Gene3D" id="3.20.20.140">
    <property type="entry name" value="Metal-dependent hydrolases"/>
    <property type="match status" value="2"/>
</dbReference>